<proteinExistence type="predicted"/>
<organism evidence="1">
    <name type="scientific">marine metagenome</name>
    <dbReference type="NCBI Taxonomy" id="408172"/>
    <lineage>
        <taxon>unclassified sequences</taxon>
        <taxon>metagenomes</taxon>
        <taxon>ecological metagenomes</taxon>
    </lineage>
</organism>
<dbReference type="AlphaFoldDB" id="A0A382TM81"/>
<gene>
    <name evidence="1" type="ORF">METZ01_LOCUS376014</name>
</gene>
<reference evidence="1" key="1">
    <citation type="submission" date="2018-05" db="EMBL/GenBank/DDBJ databases">
        <authorList>
            <person name="Lanie J.A."/>
            <person name="Ng W.-L."/>
            <person name="Kazmierczak K.M."/>
            <person name="Andrzejewski T.M."/>
            <person name="Davidsen T.M."/>
            <person name="Wayne K.J."/>
            <person name="Tettelin H."/>
            <person name="Glass J.I."/>
            <person name="Rusch D."/>
            <person name="Podicherti R."/>
            <person name="Tsui H.-C.T."/>
            <person name="Winkler M.E."/>
        </authorList>
    </citation>
    <scope>NUCLEOTIDE SEQUENCE</scope>
</reference>
<protein>
    <submittedName>
        <fullName evidence="1">Uncharacterized protein</fullName>
    </submittedName>
</protein>
<accession>A0A382TM81</accession>
<name>A0A382TM81_9ZZZZ</name>
<evidence type="ECO:0000313" key="1">
    <source>
        <dbReference type="EMBL" id="SVD23160.1"/>
    </source>
</evidence>
<dbReference type="EMBL" id="UINC01137676">
    <property type="protein sequence ID" value="SVD23160.1"/>
    <property type="molecule type" value="Genomic_DNA"/>
</dbReference>
<sequence>MATFPKTSKPAPRKVDPALSTALKRGLMLMYLNEFKPTKTPKKIAELKKISCFVRKFVQ</sequence>